<dbReference type="InterPro" id="IPR009875">
    <property type="entry name" value="PilZ_domain"/>
</dbReference>
<evidence type="ECO:0000313" key="3">
    <source>
        <dbReference type="Proteomes" id="UP000536442"/>
    </source>
</evidence>
<proteinExistence type="predicted"/>
<evidence type="ECO:0000313" key="2">
    <source>
        <dbReference type="EMBL" id="NWN90756.1"/>
    </source>
</evidence>
<protein>
    <submittedName>
        <fullName evidence="2">PilZ domain-containing protein</fullName>
    </submittedName>
</protein>
<dbReference type="GO" id="GO:0035438">
    <property type="term" value="F:cyclic-di-GMP binding"/>
    <property type="evidence" value="ECO:0007669"/>
    <property type="project" value="InterPro"/>
</dbReference>
<dbReference type="SUPFAM" id="SSF141371">
    <property type="entry name" value="PilZ domain-like"/>
    <property type="match status" value="1"/>
</dbReference>
<dbReference type="Proteomes" id="UP000536442">
    <property type="component" value="Unassembled WGS sequence"/>
</dbReference>
<keyword evidence="3" id="KW-1185">Reference proteome</keyword>
<dbReference type="Pfam" id="PF07238">
    <property type="entry name" value="PilZ"/>
    <property type="match status" value="1"/>
</dbReference>
<dbReference type="Gene3D" id="2.40.10.220">
    <property type="entry name" value="predicted glycosyltransferase like domains"/>
    <property type="match status" value="1"/>
</dbReference>
<sequence length="94" mass="10238">MDSDDRREHSRTAMNAAVKVSHETQGEFVFSTRDVSDGGVFIVVEDAPFTPALGDEVSVQVQGLPVPAPILKMLVVRETNDGFGLQFKESAECQ</sequence>
<reference evidence="2 3" key="1">
    <citation type="submission" date="2020-03" db="EMBL/GenBank/DDBJ databases">
        <title>Metagenomic, metatranscriptomic, and metabolomic analyses revealed the key microbes and metabolic features during the fermentation of ganjang, Korean traditional soy sauce.</title>
        <authorList>
            <person name="Chun B.H."/>
            <person name="Jeon C.O."/>
        </authorList>
    </citation>
    <scope>NUCLEOTIDE SEQUENCE [LARGE SCALE GENOMIC DNA]</scope>
    <source>
        <strain evidence="2 3">KG14</strain>
    </source>
</reference>
<comment type="caution">
    <text evidence="2">The sequence shown here is derived from an EMBL/GenBank/DDBJ whole genome shotgun (WGS) entry which is preliminary data.</text>
</comment>
<evidence type="ECO:0000259" key="1">
    <source>
        <dbReference type="Pfam" id="PF07238"/>
    </source>
</evidence>
<accession>A0A851HTD5</accession>
<gene>
    <name evidence="2" type="ORF">HLV39_04495</name>
</gene>
<dbReference type="AlphaFoldDB" id="A0A851HTD5"/>
<organism evidence="2 3">
    <name type="scientific">Marinobacter adhaerens</name>
    <dbReference type="NCBI Taxonomy" id="1033846"/>
    <lineage>
        <taxon>Bacteria</taxon>
        <taxon>Pseudomonadati</taxon>
        <taxon>Pseudomonadota</taxon>
        <taxon>Gammaproteobacteria</taxon>
        <taxon>Pseudomonadales</taxon>
        <taxon>Marinobacteraceae</taxon>
        <taxon>Marinobacter</taxon>
    </lineage>
</organism>
<feature type="domain" description="PilZ" evidence="1">
    <location>
        <begin position="5"/>
        <end position="89"/>
    </location>
</feature>
<dbReference type="EMBL" id="JABEVQ010000002">
    <property type="protein sequence ID" value="NWN90756.1"/>
    <property type="molecule type" value="Genomic_DNA"/>
</dbReference>
<name>A0A851HTD5_9GAMM</name>